<dbReference type="OrthoDB" id="407609at2759"/>
<reference evidence="15 16" key="1">
    <citation type="submission" date="2016-02" db="EMBL/GenBank/DDBJ databases">
        <title>Complete genome sequence and transcriptome regulation of the pentose utilising yeast Sugiyamaella lignohabitans.</title>
        <authorList>
            <person name="Bellasio M."/>
            <person name="Peymann A."/>
            <person name="Valli M."/>
            <person name="Sipitzky M."/>
            <person name="Graf A."/>
            <person name="Sauer M."/>
            <person name="Marx H."/>
            <person name="Mattanovich D."/>
        </authorList>
    </citation>
    <scope>NUCLEOTIDE SEQUENCE [LARGE SCALE GENOMIC DNA]</scope>
    <source>
        <strain evidence="15 16">CBS 10342</strain>
    </source>
</reference>
<evidence type="ECO:0000256" key="4">
    <source>
        <dbReference type="ARBA" id="ARBA00004123"/>
    </source>
</evidence>
<dbReference type="AlphaFoldDB" id="A0A167E851"/>
<evidence type="ECO:0000256" key="12">
    <source>
        <dbReference type="ARBA" id="ARBA00023242"/>
    </source>
</evidence>
<dbReference type="SUPFAM" id="SSF56300">
    <property type="entry name" value="Metallo-dependent phosphatases"/>
    <property type="match status" value="1"/>
</dbReference>
<dbReference type="EMBL" id="CP014502">
    <property type="protein sequence ID" value="ANB13758.1"/>
    <property type="molecule type" value="Genomic_DNA"/>
</dbReference>
<evidence type="ECO:0000256" key="3">
    <source>
        <dbReference type="ARBA" id="ARBA00001954"/>
    </source>
</evidence>
<name>A0A167E851_9ASCO</name>
<comment type="subcellular location">
    <subcellularLocation>
        <location evidence="4">Nucleus</location>
    </subcellularLocation>
</comment>
<keyword evidence="8" id="KW-0378">Hydrolase</keyword>
<comment type="cofactor">
    <cofactor evidence="2">
        <name>Zn(2+)</name>
        <dbReference type="ChEBI" id="CHEBI:29105"/>
    </cofactor>
</comment>
<evidence type="ECO:0000259" key="14">
    <source>
        <dbReference type="SMART" id="SM01124"/>
    </source>
</evidence>
<dbReference type="FunFam" id="3.60.21.10:FF:000035">
    <property type="entry name" value="Lariat debranching enzyme"/>
    <property type="match status" value="1"/>
</dbReference>
<accession>A0A167E851</accession>
<dbReference type="KEGG" id="slb:AWJ20_4703"/>
<keyword evidence="6" id="KW-0507">mRNA processing</keyword>
<dbReference type="Pfam" id="PF00149">
    <property type="entry name" value="Metallophos"/>
    <property type="match status" value="1"/>
</dbReference>
<dbReference type="PANTHER" id="PTHR12849">
    <property type="entry name" value="RNA LARIAT DEBRANCHING ENZYME"/>
    <property type="match status" value="1"/>
</dbReference>
<evidence type="ECO:0000256" key="11">
    <source>
        <dbReference type="ARBA" id="ARBA00023211"/>
    </source>
</evidence>
<keyword evidence="16" id="KW-1185">Reference proteome</keyword>
<dbReference type="InterPro" id="IPR029052">
    <property type="entry name" value="Metallo-depent_PP-like"/>
</dbReference>
<keyword evidence="10" id="KW-0408">Iron</keyword>
<dbReference type="GO" id="GO:0045292">
    <property type="term" value="P:mRNA cis splicing, via spliceosome"/>
    <property type="evidence" value="ECO:0007669"/>
    <property type="project" value="EnsemblFungi"/>
</dbReference>
<keyword evidence="11" id="KW-0464">Manganese</keyword>
<sequence length="513" mass="58998">MMRKKSFNIVVEGCCHGELDSIYEAIGKLNKPVDLVLICGDFQALRNEQDMNCIAMPPKYRKLGDFHKYYTGEKKAPYLTLFIGGNHESSNYLWELFYGGWAAPNIYYMGAASVVNFNGLKIGGLSGIYNHQHFHWHHLEKLPYNGSSERSVYHVRKFDTMKLLMLRQGLNVMMSHDWPARIEHFGDLKKLLRFKKHLARDVDTGRLGSPAAGSILQNVRPDYWFSAHLHVRYEALVKHEPHEEIVNETKNATKLIEEESKNEDEIDLEELLDETDNDKKNEDEIELEGLLDETANDNEANKSNVLHAKEETFQKEALNSDEIDLSSELSLEPSTDQPVKSEAPNNVNKVGAPETHFLALDKCLPGRRFIEHITIEVETRPEKRKRRPSTLDDGDSAQVTEEETGLSYDPEWLAITRAFHKYFKTSSNQTVDELPHVNDIDSLNEHISTELQWVNENIVDKDLLTIPNNFKVQTETPAAPTSSWKNQQPPEIRNNQTEDFCRLLELDNRIYHL</sequence>
<gene>
    <name evidence="15" type="primary">DBR1</name>
    <name evidence="15" type="ORF">AWJ20_4703</name>
</gene>
<dbReference type="Proteomes" id="UP000189580">
    <property type="component" value="Chromosome d"/>
</dbReference>
<dbReference type="SMART" id="SM01124">
    <property type="entry name" value="DBR1"/>
    <property type="match status" value="1"/>
</dbReference>
<dbReference type="InterPro" id="IPR007708">
    <property type="entry name" value="DBR1_C"/>
</dbReference>
<proteinExistence type="inferred from homology"/>
<keyword evidence="7" id="KW-0479">Metal-binding</keyword>
<feature type="region of interest" description="Disordered" evidence="13">
    <location>
        <begin position="329"/>
        <end position="348"/>
    </location>
</feature>
<feature type="region of interest" description="Disordered" evidence="13">
    <location>
        <begin position="256"/>
        <end position="281"/>
    </location>
</feature>
<dbReference type="Gene3D" id="3.60.21.10">
    <property type="match status" value="1"/>
</dbReference>
<dbReference type="CDD" id="cd00844">
    <property type="entry name" value="MPP_Dbr1_N"/>
    <property type="match status" value="1"/>
</dbReference>
<evidence type="ECO:0000256" key="9">
    <source>
        <dbReference type="ARBA" id="ARBA00022833"/>
    </source>
</evidence>
<evidence type="ECO:0000256" key="7">
    <source>
        <dbReference type="ARBA" id="ARBA00022723"/>
    </source>
</evidence>
<organism evidence="15 16">
    <name type="scientific">Sugiyamaella lignohabitans</name>
    <dbReference type="NCBI Taxonomy" id="796027"/>
    <lineage>
        <taxon>Eukaryota</taxon>
        <taxon>Fungi</taxon>
        <taxon>Dikarya</taxon>
        <taxon>Ascomycota</taxon>
        <taxon>Saccharomycotina</taxon>
        <taxon>Dipodascomycetes</taxon>
        <taxon>Dipodascales</taxon>
        <taxon>Trichomonascaceae</taxon>
        <taxon>Sugiyamaella</taxon>
    </lineage>
</organism>
<dbReference type="InterPro" id="IPR004843">
    <property type="entry name" value="Calcineurin-like_PHP"/>
</dbReference>
<evidence type="ECO:0000313" key="15">
    <source>
        <dbReference type="EMBL" id="ANB13758.1"/>
    </source>
</evidence>
<dbReference type="RefSeq" id="XP_018736235.1">
    <property type="nucleotide sequence ID" value="XM_018881792.1"/>
</dbReference>
<dbReference type="GeneID" id="30036864"/>
<feature type="region of interest" description="Disordered" evidence="13">
    <location>
        <begin position="380"/>
        <end position="404"/>
    </location>
</feature>
<evidence type="ECO:0000256" key="13">
    <source>
        <dbReference type="SAM" id="MobiDB-lite"/>
    </source>
</evidence>
<feature type="domain" description="Lariat debranching enzyme C-terminal" evidence="14">
    <location>
        <begin position="347"/>
        <end position="510"/>
    </location>
</feature>
<comment type="cofactor">
    <cofactor evidence="1">
        <name>Mn(2+)</name>
        <dbReference type="ChEBI" id="CHEBI:29035"/>
    </cofactor>
</comment>
<evidence type="ECO:0000256" key="8">
    <source>
        <dbReference type="ARBA" id="ARBA00022801"/>
    </source>
</evidence>
<evidence type="ECO:0000256" key="1">
    <source>
        <dbReference type="ARBA" id="ARBA00001936"/>
    </source>
</evidence>
<keyword evidence="12" id="KW-0539">Nucleus</keyword>
<dbReference type="GO" id="GO:0046872">
    <property type="term" value="F:metal ion binding"/>
    <property type="evidence" value="ECO:0007669"/>
    <property type="project" value="UniProtKB-KW"/>
</dbReference>
<evidence type="ECO:0000256" key="2">
    <source>
        <dbReference type="ARBA" id="ARBA00001947"/>
    </source>
</evidence>
<evidence type="ECO:0000256" key="5">
    <source>
        <dbReference type="ARBA" id="ARBA00006045"/>
    </source>
</evidence>
<dbReference type="Pfam" id="PF05011">
    <property type="entry name" value="DBR1"/>
    <property type="match status" value="1"/>
</dbReference>
<dbReference type="GO" id="GO:0008419">
    <property type="term" value="F:RNA lariat debranching enzyme activity"/>
    <property type="evidence" value="ECO:0007669"/>
    <property type="project" value="EnsemblFungi"/>
</dbReference>
<dbReference type="InterPro" id="IPR041816">
    <property type="entry name" value="Dbr1_N"/>
</dbReference>
<comment type="similarity">
    <text evidence="5">Belongs to the lariat debranching enzyme family.</text>
</comment>
<evidence type="ECO:0000313" key="16">
    <source>
        <dbReference type="Proteomes" id="UP000189580"/>
    </source>
</evidence>
<evidence type="ECO:0000256" key="10">
    <source>
        <dbReference type="ARBA" id="ARBA00023004"/>
    </source>
</evidence>
<feature type="compositionally biased region" description="Acidic residues" evidence="13">
    <location>
        <begin position="260"/>
        <end position="276"/>
    </location>
</feature>
<keyword evidence="9" id="KW-0862">Zinc</keyword>
<feature type="compositionally biased region" description="Acidic residues" evidence="13">
    <location>
        <begin position="392"/>
        <end position="404"/>
    </location>
</feature>
<dbReference type="PANTHER" id="PTHR12849:SF0">
    <property type="entry name" value="LARIAT DEBRANCHING ENZYME"/>
    <property type="match status" value="1"/>
</dbReference>
<dbReference type="GO" id="GO:0005634">
    <property type="term" value="C:nucleus"/>
    <property type="evidence" value="ECO:0007669"/>
    <property type="project" value="UniProtKB-SubCell"/>
</dbReference>
<evidence type="ECO:0000256" key="6">
    <source>
        <dbReference type="ARBA" id="ARBA00022664"/>
    </source>
</evidence>
<comment type="cofactor">
    <cofactor evidence="3">
        <name>Fe(2+)</name>
        <dbReference type="ChEBI" id="CHEBI:29033"/>
    </cofactor>
</comment>
<protein>
    <submittedName>
        <fullName evidence="15">Dbr1p</fullName>
    </submittedName>
</protein>